<proteinExistence type="predicted"/>
<sequence>MRIDNNIINRFPKIELSYGQIDHTKVCYDLYSIIPCGKKFFAWFTYYKGQCVCIIIDAKTRTITEVCTAIFDSSLSLGTIIYGTFVTYNQNKFFISEDLCYYKNKMTTKMRNREKMNYMSYMFQYELQMTPYLSSMVTFSMPVMKSTLNEALVTAKTMTYNVYAIQCIPYNNNRRFNKVIINKNRNEQIVTAILKIVPHIQCDIYEAFGYCDGDMVSLGYTSIPNYDTSVMMNKIFRNIKENENLDALEESDDDEDFENICDDKYVDLTKSYNMECVYNHQRSKWLPKKIVNAHKMTNVKGLLYDLNSRKKNKKY</sequence>
<dbReference type="EMBL" id="MN740571">
    <property type="protein sequence ID" value="QHU34467.1"/>
    <property type="molecule type" value="Genomic_DNA"/>
</dbReference>
<accession>A0A6C0LV20</accession>
<organism evidence="1">
    <name type="scientific">viral metagenome</name>
    <dbReference type="NCBI Taxonomy" id="1070528"/>
    <lineage>
        <taxon>unclassified sequences</taxon>
        <taxon>metagenomes</taxon>
        <taxon>organismal metagenomes</taxon>
    </lineage>
</organism>
<name>A0A6C0LV20_9ZZZZ</name>
<protein>
    <submittedName>
        <fullName evidence="1">Uncharacterized protein</fullName>
    </submittedName>
</protein>
<dbReference type="AlphaFoldDB" id="A0A6C0LV20"/>
<reference evidence="1" key="1">
    <citation type="journal article" date="2020" name="Nature">
        <title>Giant virus diversity and host interactions through global metagenomics.</title>
        <authorList>
            <person name="Schulz F."/>
            <person name="Roux S."/>
            <person name="Paez-Espino D."/>
            <person name="Jungbluth S."/>
            <person name="Walsh D.A."/>
            <person name="Denef V.J."/>
            <person name="McMahon K.D."/>
            <person name="Konstantinidis K.T."/>
            <person name="Eloe-Fadrosh E.A."/>
            <person name="Kyrpides N.C."/>
            <person name="Woyke T."/>
        </authorList>
    </citation>
    <scope>NUCLEOTIDE SEQUENCE</scope>
    <source>
        <strain evidence="1">GVMAG-S-1016713-123</strain>
    </source>
</reference>
<evidence type="ECO:0000313" key="1">
    <source>
        <dbReference type="EMBL" id="QHU34467.1"/>
    </source>
</evidence>